<dbReference type="AlphaFoldDB" id="A0AAE1AA40"/>
<dbReference type="EMBL" id="JAWDGP010002310">
    <property type="protein sequence ID" value="KAK3784100.1"/>
    <property type="molecule type" value="Genomic_DNA"/>
</dbReference>
<name>A0AAE1AA40_9GAST</name>
<dbReference type="Proteomes" id="UP001283361">
    <property type="component" value="Unassembled WGS sequence"/>
</dbReference>
<proteinExistence type="predicted"/>
<keyword evidence="2" id="KW-1185">Reference proteome</keyword>
<organism evidence="1 2">
    <name type="scientific">Elysia crispata</name>
    <name type="common">lettuce slug</name>
    <dbReference type="NCBI Taxonomy" id="231223"/>
    <lineage>
        <taxon>Eukaryota</taxon>
        <taxon>Metazoa</taxon>
        <taxon>Spiralia</taxon>
        <taxon>Lophotrochozoa</taxon>
        <taxon>Mollusca</taxon>
        <taxon>Gastropoda</taxon>
        <taxon>Heterobranchia</taxon>
        <taxon>Euthyneura</taxon>
        <taxon>Panpulmonata</taxon>
        <taxon>Sacoglossa</taxon>
        <taxon>Placobranchoidea</taxon>
        <taxon>Plakobranchidae</taxon>
        <taxon>Elysia</taxon>
    </lineage>
</organism>
<evidence type="ECO:0000313" key="1">
    <source>
        <dbReference type="EMBL" id="KAK3784100.1"/>
    </source>
</evidence>
<evidence type="ECO:0000313" key="2">
    <source>
        <dbReference type="Proteomes" id="UP001283361"/>
    </source>
</evidence>
<feature type="non-terminal residue" evidence="1">
    <location>
        <position position="1"/>
    </location>
</feature>
<gene>
    <name evidence="1" type="ORF">RRG08_048473</name>
</gene>
<sequence length="34" mass="3979">MAEGMNPDVYDVKEKVMDDLEKQFNEKLNNFTAD</sequence>
<comment type="caution">
    <text evidence="1">The sequence shown here is derived from an EMBL/GenBank/DDBJ whole genome shotgun (WGS) entry which is preliminary data.</text>
</comment>
<protein>
    <submittedName>
        <fullName evidence="1">Uncharacterized protein</fullName>
    </submittedName>
</protein>
<accession>A0AAE1AA40</accession>
<reference evidence="1" key="1">
    <citation type="journal article" date="2023" name="G3 (Bethesda)">
        <title>A reference genome for the long-term kleptoplast-retaining sea slug Elysia crispata morphotype clarki.</title>
        <authorList>
            <person name="Eastman K.E."/>
            <person name="Pendleton A.L."/>
            <person name="Shaikh M.A."/>
            <person name="Suttiyut T."/>
            <person name="Ogas R."/>
            <person name="Tomko P."/>
            <person name="Gavelis G."/>
            <person name="Widhalm J.R."/>
            <person name="Wisecaver J.H."/>
        </authorList>
    </citation>
    <scope>NUCLEOTIDE SEQUENCE</scope>
    <source>
        <strain evidence="1">ECLA1</strain>
    </source>
</reference>